<gene>
    <name evidence="2" type="ORF">GCM10022200_08810</name>
</gene>
<dbReference type="Pfam" id="PF02464">
    <property type="entry name" value="CinA"/>
    <property type="match status" value="1"/>
</dbReference>
<dbReference type="Gene3D" id="3.90.950.20">
    <property type="entry name" value="CinA-like"/>
    <property type="match status" value="1"/>
</dbReference>
<dbReference type="EMBL" id="BAAAYU010000001">
    <property type="protein sequence ID" value="GAA3628524.1"/>
    <property type="molecule type" value="Genomic_DNA"/>
</dbReference>
<organism evidence="2 3">
    <name type="scientific">Microbacterium awajiense</name>
    <dbReference type="NCBI Taxonomy" id="415214"/>
    <lineage>
        <taxon>Bacteria</taxon>
        <taxon>Bacillati</taxon>
        <taxon>Actinomycetota</taxon>
        <taxon>Actinomycetes</taxon>
        <taxon>Micrococcales</taxon>
        <taxon>Microbacteriaceae</taxon>
        <taxon>Microbacterium</taxon>
    </lineage>
</organism>
<dbReference type="InterPro" id="IPR008136">
    <property type="entry name" value="CinA_C"/>
</dbReference>
<name>A0ABP7AB31_9MICO</name>
<keyword evidence="3" id="KW-1185">Reference proteome</keyword>
<sequence>MRVGRRVDDNRWTSVPHLVNTPAAPLTRVSQTALRDGVLIALAESLTSGLLASRVGAAPDASSWFAGGVVAYRTAVKEDLLGLPPGTDPCSAECAEQLARGVRTLLAADVSISTTGVGGPDPQDGHPPGTVYLGWATSTGSGHRLLRIDGPPETVVETTVAEALALLDGVLSR</sequence>
<reference evidence="3" key="1">
    <citation type="journal article" date="2019" name="Int. J. Syst. Evol. Microbiol.">
        <title>The Global Catalogue of Microorganisms (GCM) 10K type strain sequencing project: providing services to taxonomists for standard genome sequencing and annotation.</title>
        <authorList>
            <consortium name="The Broad Institute Genomics Platform"/>
            <consortium name="The Broad Institute Genome Sequencing Center for Infectious Disease"/>
            <person name="Wu L."/>
            <person name="Ma J."/>
        </authorList>
    </citation>
    <scope>NUCLEOTIDE SEQUENCE [LARGE SCALE GENOMIC DNA]</scope>
    <source>
        <strain evidence="3">JCM 16544</strain>
    </source>
</reference>
<feature type="domain" description="CinA C-terminal" evidence="1">
    <location>
        <begin position="28"/>
        <end position="169"/>
    </location>
</feature>
<accession>A0ABP7AB31</accession>
<comment type="caution">
    <text evidence="2">The sequence shown here is derived from an EMBL/GenBank/DDBJ whole genome shotgun (WGS) entry which is preliminary data.</text>
</comment>
<dbReference type="Proteomes" id="UP001501697">
    <property type="component" value="Unassembled WGS sequence"/>
</dbReference>
<dbReference type="NCBIfam" id="TIGR00199">
    <property type="entry name" value="PncC_domain"/>
    <property type="match status" value="1"/>
</dbReference>
<evidence type="ECO:0000313" key="2">
    <source>
        <dbReference type="EMBL" id="GAA3628524.1"/>
    </source>
</evidence>
<dbReference type="InterPro" id="IPR036653">
    <property type="entry name" value="CinA-like_C"/>
</dbReference>
<dbReference type="SUPFAM" id="SSF142433">
    <property type="entry name" value="CinA-like"/>
    <property type="match status" value="1"/>
</dbReference>
<proteinExistence type="predicted"/>
<evidence type="ECO:0000313" key="3">
    <source>
        <dbReference type="Proteomes" id="UP001501697"/>
    </source>
</evidence>
<evidence type="ECO:0000259" key="1">
    <source>
        <dbReference type="Pfam" id="PF02464"/>
    </source>
</evidence>
<protein>
    <recommendedName>
        <fullName evidence="1">CinA C-terminal domain-containing protein</fullName>
    </recommendedName>
</protein>